<dbReference type="InterPro" id="IPR035911">
    <property type="entry name" value="MurE/MurF_N"/>
</dbReference>
<dbReference type="Gene3D" id="3.40.1390.10">
    <property type="entry name" value="MurE/MurF, N-terminal domain"/>
    <property type="match status" value="1"/>
</dbReference>
<dbReference type="AlphaFoldDB" id="A0A5C0UGJ8"/>
<accession>A0A5C0UGJ8</accession>
<gene>
    <name evidence="6" type="ORF">FZC36_02320</name>
</gene>
<dbReference type="InterPro" id="IPR051046">
    <property type="entry name" value="MurCDEF_CellWall_CoF430Synth"/>
</dbReference>
<dbReference type="EMBL" id="CP043314">
    <property type="protein sequence ID" value="QEK39246.1"/>
    <property type="molecule type" value="Genomic_DNA"/>
</dbReference>
<evidence type="ECO:0000313" key="6">
    <source>
        <dbReference type="EMBL" id="QEK39246.1"/>
    </source>
</evidence>
<sequence length="451" mass="51200">MIFSKEIFFKTFGFYPSKQFSGIEIDSRKVKPGNIFFCIKGKINDGHDFAKEALEKGASYIVVSKPISIAFPAPESIQDTHTKLSPHNASFNHGLVYKTELIKENQILTKDTEEVLTRLLINLRNSIKSTILAITGSCGKTSTKEKILCAFKEKDILGTPGNYNTILGLAIFLSSIEKEPEYLALELGINKPNEMDEISAIIKPHYSIITSIGPAHIGNFKNVNHIRSEKLKIAKHTQKITFVPKDTNKAIIETLNCSVIKEEDLKSKTLDSLADQDFTHNAILKISDEEKLKHARKNIKSYSTPKGRNNLVKIKFDDKEITLIDGSYNCNPMSLQFSLSKLESFSIYNCKKENIRKIAIIGEMKELGKHTQKYHELDLNFKGLLILLEETPNLWKTKKGMIFKDWVQICHFLKQNIQDKDVILAKGSNSTDIKKITQWIEDLQKSKYSIK</sequence>
<dbReference type="SUPFAM" id="SSF53623">
    <property type="entry name" value="MurD-like peptide ligases, catalytic domain"/>
    <property type="match status" value="1"/>
</dbReference>
<feature type="domain" description="Mur ligase N-terminal catalytic" evidence="4">
    <location>
        <begin position="20"/>
        <end position="86"/>
    </location>
</feature>
<dbReference type="InterPro" id="IPR036615">
    <property type="entry name" value="Mur_ligase_C_dom_sf"/>
</dbReference>
<dbReference type="Gene3D" id="3.40.1190.10">
    <property type="entry name" value="Mur-like, catalytic domain"/>
    <property type="match status" value="1"/>
</dbReference>
<reference evidence="6 7" key="1">
    <citation type="submission" date="2019-08" db="EMBL/GenBank/DDBJ databases">
        <title>Highly reduced genomes of protist endosymbionts show evolutionary convergence.</title>
        <authorList>
            <person name="George E."/>
            <person name="Husnik F."/>
            <person name="Tashyreva D."/>
            <person name="Prokopchuk G."/>
            <person name="Horak A."/>
            <person name="Kwong W.K."/>
            <person name="Lukes J."/>
            <person name="Keeling P.J."/>
        </authorList>
    </citation>
    <scope>NUCLEOTIDE SEQUENCE [LARGE SCALE GENOMIC DNA]</scope>
    <source>
        <strain evidence="6">1604HC</strain>
    </source>
</reference>
<name>A0A5C0UGJ8_9PROT</name>
<evidence type="ECO:0000259" key="5">
    <source>
        <dbReference type="Pfam" id="PF08245"/>
    </source>
</evidence>
<dbReference type="GO" id="GO:0016881">
    <property type="term" value="F:acid-amino acid ligase activity"/>
    <property type="evidence" value="ECO:0007669"/>
    <property type="project" value="InterPro"/>
</dbReference>
<dbReference type="SUPFAM" id="SSF53244">
    <property type="entry name" value="MurD-like peptide ligases, peptide-binding domain"/>
    <property type="match status" value="1"/>
</dbReference>
<dbReference type="OrthoDB" id="9801978at2"/>
<keyword evidence="1 6" id="KW-0436">Ligase</keyword>
<dbReference type="RefSeq" id="WP_148972369.1">
    <property type="nucleotide sequence ID" value="NZ_CP043314.1"/>
</dbReference>
<dbReference type="SUPFAM" id="SSF63418">
    <property type="entry name" value="MurE/MurF N-terminal domain"/>
    <property type="match status" value="1"/>
</dbReference>
<organism evidence="6 7">
    <name type="scientific">Candidatus Nesciobacter abundans</name>
    <dbReference type="NCBI Taxonomy" id="2601668"/>
    <lineage>
        <taxon>Bacteria</taxon>
        <taxon>Pseudomonadati</taxon>
        <taxon>Pseudomonadota</taxon>
        <taxon>Alphaproteobacteria</taxon>
        <taxon>Holosporales</taxon>
        <taxon>Holosporaceae</taxon>
        <taxon>Candidatus Nesciobacter</taxon>
    </lineage>
</organism>
<dbReference type="Proteomes" id="UP000324924">
    <property type="component" value="Chromosome"/>
</dbReference>
<dbReference type="Pfam" id="PF01225">
    <property type="entry name" value="Mur_ligase"/>
    <property type="match status" value="1"/>
</dbReference>
<evidence type="ECO:0000256" key="3">
    <source>
        <dbReference type="ARBA" id="ARBA00022840"/>
    </source>
</evidence>
<dbReference type="Gene3D" id="3.90.190.20">
    <property type="entry name" value="Mur ligase, C-terminal domain"/>
    <property type="match status" value="1"/>
</dbReference>
<dbReference type="GO" id="GO:0005524">
    <property type="term" value="F:ATP binding"/>
    <property type="evidence" value="ECO:0007669"/>
    <property type="project" value="UniProtKB-KW"/>
</dbReference>
<evidence type="ECO:0000259" key="4">
    <source>
        <dbReference type="Pfam" id="PF01225"/>
    </source>
</evidence>
<protein>
    <submittedName>
        <fullName evidence="6">UDP-N-acetylmuramoyl-tripeptide--D-alanyl-D-alanine ligase</fullName>
    </submittedName>
</protein>
<dbReference type="PANTHER" id="PTHR43024">
    <property type="entry name" value="UDP-N-ACETYLMURAMOYL-TRIPEPTIDE--D-ALANYL-D-ALANINE LIGASE"/>
    <property type="match status" value="1"/>
</dbReference>
<evidence type="ECO:0000256" key="1">
    <source>
        <dbReference type="ARBA" id="ARBA00022598"/>
    </source>
</evidence>
<keyword evidence="7" id="KW-1185">Reference proteome</keyword>
<dbReference type="InterPro" id="IPR000713">
    <property type="entry name" value="Mur_ligase_N"/>
</dbReference>
<evidence type="ECO:0000256" key="2">
    <source>
        <dbReference type="ARBA" id="ARBA00022741"/>
    </source>
</evidence>
<feature type="domain" description="Mur ligase central" evidence="5">
    <location>
        <begin position="134"/>
        <end position="258"/>
    </location>
</feature>
<dbReference type="PANTHER" id="PTHR43024:SF1">
    <property type="entry name" value="UDP-N-ACETYLMURAMOYL-TRIPEPTIDE--D-ALANYL-D-ALANINE LIGASE"/>
    <property type="match status" value="1"/>
</dbReference>
<dbReference type="Pfam" id="PF08245">
    <property type="entry name" value="Mur_ligase_M"/>
    <property type="match status" value="1"/>
</dbReference>
<dbReference type="KEGG" id="nabu:FZC36_02320"/>
<proteinExistence type="predicted"/>
<evidence type="ECO:0000313" key="7">
    <source>
        <dbReference type="Proteomes" id="UP000324924"/>
    </source>
</evidence>
<dbReference type="InterPro" id="IPR013221">
    <property type="entry name" value="Mur_ligase_cen"/>
</dbReference>
<dbReference type="InterPro" id="IPR036565">
    <property type="entry name" value="Mur-like_cat_sf"/>
</dbReference>
<keyword evidence="2" id="KW-0547">Nucleotide-binding</keyword>
<keyword evidence="3" id="KW-0067">ATP-binding</keyword>